<keyword evidence="2" id="KW-1185">Reference proteome</keyword>
<organism evidence="1 2">
    <name type="scientific">Lactuca sativa</name>
    <name type="common">Garden lettuce</name>
    <dbReference type="NCBI Taxonomy" id="4236"/>
    <lineage>
        <taxon>Eukaryota</taxon>
        <taxon>Viridiplantae</taxon>
        <taxon>Streptophyta</taxon>
        <taxon>Embryophyta</taxon>
        <taxon>Tracheophyta</taxon>
        <taxon>Spermatophyta</taxon>
        <taxon>Magnoliopsida</taxon>
        <taxon>eudicotyledons</taxon>
        <taxon>Gunneridae</taxon>
        <taxon>Pentapetalae</taxon>
        <taxon>asterids</taxon>
        <taxon>campanulids</taxon>
        <taxon>Asterales</taxon>
        <taxon>Asteraceae</taxon>
        <taxon>Cichorioideae</taxon>
        <taxon>Cichorieae</taxon>
        <taxon>Lactucinae</taxon>
        <taxon>Lactuca</taxon>
    </lineage>
</organism>
<accession>A0A9R1WL26</accession>
<sequence>MNFKEGCWRCWHRWSRWLMVVDVGGGGGRKDWLRYWWRWLAAACGGGRVGLSSLNLRISAASEGGKGSSIWDTFCKNYPKF</sequence>
<evidence type="ECO:0000313" key="2">
    <source>
        <dbReference type="Proteomes" id="UP000235145"/>
    </source>
</evidence>
<evidence type="ECO:0000313" key="1">
    <source>
        <dbReference type="EMBL" id="KAJ0227210.1"/>
    </source>
</evidence>
<proteinExistence type="predicted"/>
<gene>
    <name evidence="1" type="ORF">LSAT_V11C100007560</name>
</gene>
<name>A0A9R1WL26_LACSA</name>
<comment type="caution">
    <text evidence="1">The sequence shown here is derived from an EMBL/GenBank/DDBJ whole genome shotgun (WGS) entry which is preliminary data.</text>
</comment>
<dbReference type="EMBL" id="NBSK02000001">
    <property type="protein sequence ID" value="KAJ0227210.1"/>
    <property type="molecule type" value="Genomic_DNA"/>
</dbReference>
<dbReference type="AlphaFoldDB" id="A0A9R1WL26"/>
<protein>
    <submittedName>
        <fullName evidence="1">Uncharacterized protein</fullName>
    </submittedName>
</protein>
<reference evidence="1 2" key="1">
    <citation type="journal article" date="2017" name="Nat. Commun.">
        <title>Genome assembly with in vitro proximity ligation data and whole-genome triplication in lettuce.</title>
        <authorList>
            <person name="Reyes-Chin-Wo S."/>
            <person name="Wang Z."/>
            <person name="Yang X."/>
            <person name="Kozik A."/>
            <person name="Arikit S."/>
            <person name="Song C."/>
            <person name="Xia L."/>
            <person name="Froenicke L."/>
            <person name="Lavelle D.O."/>
            <person name="Truco M.J."/>
            <person name="Xia R."/>
            <person name="Zhu S."/>
            <person name="Xu C."/>
            <person name="Xu H."/>
            <person name="Xu X."/>
            <person name="Cox K."/>
            <person name="Korf I."/>
            <person name="Meyers B.C."/>
            <person name="Michelmore R.W."/>
        </authorList>
    </citation>
    <scope>NUCLEOTIDE SEQUENCE [LARGE SCALE GENOMIC DNA]</scope>
    <source>
        <strain evidence="2">cv. Salinas</strain>
        <tissue evidence="1">Seedlings</tissue>
    </source>
</reference>
<dbReference type="Proteomes" id="UP000235145">
    <property type="component" value="Unassembled WGS sequence"/>
</dbReference>